<dbReference type="PANTHER" id="PTHR23003">
    <property type="entry name" value="RNA RECOGNITION MOTIF RRM DOMAIN CONTAINING PROTEIN"/>
    <property type="match status" value="1"/>
</dbReference>
<dbReference type="GO" id="GO:0005737">
    <property type="term" value="C:cytoplasm"/>
    <property type="evidence" value="ECO:0007669"/>
    <property type="project" value="TreeGrafter"/>
</dbReference>
<dbReference type="PANTHER" id="PTHR23003:SF3">
    <property type="entry name" value="FI21236P1-RELATED"/>
    <property type="match status" value="1"/>
</dbReference>
<proteinExistence type="predicted"/>
<dbReference type="InterPro" id="IPR012677">
    <property type="entry name" value="Nucleotide-bd_a/b_plait_sf"/>
</dbReference>
<feature type="region of interest" description="Disordered" evidence="3">
    <location>
        <begin position="34"/>
        <end position="140"/>
    </location>
</feature>
<dbReference type="AlphaFoldDB" id="A0AAN7WDZ4"/>
<dbReference type="InterPro" id="IPR000504">
    <property type="entry name" value="RRM_dom"/>
</dbReference>
<feature type="compositionally biased region" description="Polar residues" evidence="3">
    <location>
        <begin position="130"/>
        <end position="140"/>
    </location>
</feature>
<feature type="compositionally biased region" description="Basic and acidic residues" evidence="3">
    <location>
        <begin position="72"/>
        <end position="98"/>
    </location>
</feature>
<feature type="domain" description="RRM" evidence="4">
    <location>
        <begin position="146"/>
        <end position="235"/>
    </location>
</feature>
<gene>
    <name evidence="5" type="primary">GBP2</name>
    <name evidence="5" type="ORF">LTR97_003105</name>
</gene>
<dbReference type="GO" id="GO:0003729">
    <property type="term" value="F:mRNA binding"/>
    <property type="evidence" value="ECO:0007669"/>
    <property type="project" value="TreeGrafter"/>
</dbReference>
<reference evidence="5" key="1">
    <citation type="submission" date="2023-08" db="EMBL/GenBank/DDBJ databases">
        <title>Black Yeasts Isolated from many extreme environments.</title>
        <authorList>
            <person name="Coleine C."/>
            <person name="Stajich J.E."/>
            <person name="Selbmann L."/>
        </authorList>
    </citation>
    <scope>NUCLEOTIDE SEQUENCE</scope>
    <source>
        <strain evidence="5">CCFEE 5810</strain>
    </source>
</reference>
<feature type="compositionally biased region" description="Basic and acidic residues" evidence="3">
    <location>
        <begin position="43"/>
        <end position="62"/>
    </location>
</feature>
<dbReference type="InterPro" id="IPR035979">
    <property type="entry name" value="RBD_domain_sf"/>
</dbReference>
<sequence length="582" mass="62511">MVIAGLGTGWTKFAAWISSAQHHLYSMQYPLPNKPPSVEEPEERGRLLLAEEKKKEPDERTRSRSRSPQPRSRFEERDRSRSRDRYRGRDRDDRDDRSPANGNGASRGYSSNYDSNRAPARKYEDRTPQTKEQMVSNIKASSQQERRVYIGNLSYDVKYHSLKEFMRQAGNVIYADVLILPNGMSKVSGIMAGHGFPWLVLIVEYETAEEAQTAINTLSNTNLMGRLVYVREVSHASLHRRKDTDSMRQDRETEPRFNSAAPPPARGGFDGGYGARGGFGGAPYGGGMRGGMMGMQNHGGGGNQIFVSNLPFQVGWQDLKDLFRQAVNVGQILRADVHMMPDGRPKGSGIVAFDNPDDAANAIAMFNGYDWQGRILEVREDRYAGGAGFGGGRGGFGGGFRGGFGGGFPPRGGFGGGFAGGRGGFGGGFAGGRGGYGGGYGGAQAGGYGGGHGGGGGYGAAPAPAAAPVAPNPFVDFATSGGPESTTIFLPWSTSNEDLIELFQTIGKVERAEIKMESNMRSSGTGVVEFTLQEDAATAITKFAGYQYGGRPLGLTYVRYSNQGGDMMEGAEPTGNMQDQMM</sequence>
<dbReference type="CDD" id="cd00590">
    <property type="entry name" value="RRM_SF"/>
    <property type="match status" value="1"/>
</dbReference>
<accession>A0AAN7WDZ4</accession>
<comment type="caution">
    <text evidence="5">The sequence shown here is derived from an EMBL/GenBank/DDBJ whole genome shotgun (WGS) entry which is preliminary data.</text>
</comment>
<dbReference type="Gene3D" id="3.30.70.330">
    <property type="match status" value="3"/>
</dbReference>
<name>A0AAN7WDZ4_9PEZI</name>
<dbReference type="Pfam" id="PF00076">
    <property type="entry name" value="RRM_1"/>
    <property type="match status" value="3"/>
</dbReference>
<dbReference type="GO" id="GO:0005634">
    <property type="term" value="C:nucleus"/>
    <property type="evidence" value="ECO:0007669"/>
    <property type="project" value="TreeGrafter"/>
</dbReference>
<keyword evidence="1 2" id="KW-0694">RNA-binding</keyword>
<dbReference type="FunFam" id="3.30.70.330:FF:000145">
    <property type="entry name" value="Putative RNP domain-containing protein"/>
    <property type="match status" value="1"/>
</dbReference>
<evidence type="ECO:0000256" key="2">
    <source>
        <dbReference type="PROSITE-ProRule" id="PRU00176"/>
    </source>
</evidence>
<feature type="domain" description="RRM" evidence="4">
    <location>
        <begin position="303"/>
        <end position="383"/>
    </location>
</feature>
<protein>
    <submittedName>
        <fullName evidence="5">G-strand binding protein</fullName>
    </submittedName>
</protein>
<feature type="compositionally biased region" description="Polar residues" evidence="3">
    <location>
        <begin position="100"/>
        <end position="115"/>
    </location>
</feature>
<evidence type="ECO:0000256" key="3">
    <source>
        <dbReference type="SAM" id="MobiDB-lite"/>
    </source>
</evidence>
<dbReference type="PROSITE" id="PS50102">
    <property type="entry name" value="RRM"/>
    <property type="match status" value="3"/>
</dbReference>
<dbReference type="Proteomes" id="UP001310594">
    <property type="component" value="Unassembled WGS sequence"/>
</dbReference>
<dbReference type="SMART" id="SM00360">
    <property type="entry name" value="RRM"/>
    <property type="match status" value="3"/>
</dbReference>
<dbReference type="SUPFAM" id="SSF54928">
    <property type="entry name" value="RNA-binding domain, RBD"/>
    <property type="match status" value="3"/>
</dbReference>
<feature type="domain" description="RRM" evidence="4">
    <location>
        <begin position="490"/>
        <end position="560"/>
    </location>
</feature>
<organism evidence="5 6">
    <name type="scientific">Elasticomyces elasticus</name>
    <dbReference type="NCBI Taxonomy" id="574655"/>
    <lineage>
        <taxon>Eukaryota</taxon>
        <taxon>Fungi</taxon>
        <taxon>Dikarya</taxon>
        <taxon>Ascomycota</taxon>
        <taxon>Pezizomycotina</taxon>
        <taxon>Dothideomycetes</taxon>
        <taxon>Dothideomycetidae</taxon>
        <taxon>Mycosphaerellales</taxon>
        <taxon>Teratosphaeriaceae</taxon>
        <taxon>Elasticomyces</taxon>
    </lineage>
</organism>
<dbReference type="InterPro" id="IPR050374">
    <property type="entry name" value="RRT5_SRSF_SR"/>
</dbReference>
<evidence type="ECO:0000313" key="5">
    <source>
        <dbReference type="EMBL" id="KAK5704092.1"/>
    </source>
</evidence>
<dbReference type="GO" id="GO:1990904">
    <property type="term" value="C:ribonucleoprotein complex"/>
    <property type="evidence" value="ECO:0007669"/>
    <property type="project" value="TreeGrafter"/>
</dbReference>
<dbReference type="EMBL" id="JAVRQU010000004">
    <property type="protein sequence ID" value="KAK5704092.1"/>
    <property type="molecule type" value="Genomic_DNA"/>
</dbReference>
<evidence type="ECO:0000313" key="6">
    <source>
        <dbReference type="Proteomes" id="UP001310594"/>
    </source>
</evidence>
<feature type="region of interest" description="Disordered" evidence="3">
    <location>
        <begin position="239"/>
        <end position="266"/>
    </location>
</feature>
<feature type="compositionally biased region" description="Basic and acidic residues" evidence="3">
    <location>
        <begin position="242"/>
        <end position="255"/>
    </location>
</feature>
<evidence type="ECO:0000259" key="4">
    <source>
        <dbReference type="PROSITE" id="PS50102"/>
    </source>
</evidence>
<evidence type="ECO:0000256" key="1">
    <source>
        <dbReference type="ARBA" id="ARBA00022884"/>
    </source>
</evidence>